<organism evidence="1 2">
    <name type="scientific">Candidatus Kerfeldbacteria bacterium RIFCSPHIGHO2_12_FULL_48_17</name>
    <dbReference type="NCBI Taxonomy" id="1798542"/>
    <lineage>
        <taxon>Bacteria</taxon>
        <taxon>Candidatus Kerfeldiibacteriota</taxon>
    </lineage>
</organism>
<dbReference type="Proteomes" id="UP000176952">
    <property type="component" value="Unassembled WGS sequence"/>
</dbReference>
<evidence type="ECO:0000313" key="2">
    <source>
        <dbReference type="Proteomes" id="UP000176952"/>
    </source>
</evidence>
<evidence type="ECO:0000313" key="1">
    <source>
        <dbReference type="EMBL" id="OGY84060.1"/>
    </source>
</evidence>
<proteinExistence type="predicted"/>
<sequence>MPPLKRICKITGHAFEVSELEQQLRAKFEAPLPDIHPYERLRYLMQFRNVYTLYNDTCDLCGTKTLSVWGESPNFPVYCRDCWYSDKWAPVEMDLDLERPFFEQHAELIARSPHPARIIAGNMENSAFCNSCSNLKSCYMTFNATGDEDCYYATGIINSQKCVDTVSAVKGEIQYQTVACHQSYKVFWSEYASNCRDCWFVYDCIDCSDCAFSTGLRHKQYVFENCQLTREQYEAKMQELRTGSYAALQKYLAQYAEMKRAYPKRYIIGLRNENASGNWLVNSKNIVDSYDLIDCEDSVNVFNVWQAKDCLDVVSMGKDQLELAFSCTSVGLGSTNIRFSSNCYENCFNLEYCSFVQSSSHDCFGSAFARKLEYTILNKRYSKEDYAAKVAALRQKMQERGEYGQVFPQALVPFAYNESIAQLYMPLTREEAEARGFRWVEKKAPSVPAESVFTPPDDIADVEWTDVDGKFLLCAESGRPFRLVKPEFEFYKQYAIALPRLHPDVRLVKRFPTGLMFNLHEAACVQCGRQLQTSMEAGDKVLCEECYQKAVV</sequence>
<reference evidence="1 2" key="1">
    <citation type="journal article" date="2016" name="Nat. Commun.">
        <title>Thousands of microbial genomes shed light on interconnected biogeochemical processes in an aquifer system.</title>
        <authorList>
            <person name="Anantharaman K."/>
            <person name="Brown C.T."/>
            <person name="Hug L.A."/>
            <person name="Sharon I."/>
            <person name="Castelle C.J."/>
            <person name="Probst A.J."/>
            <person name="Thomas B.C."/>
            <person name="Singh A."/>
            <person name="Wilkins M.J."/>
            <person name="Karaoz U."/>
            <person name="Brodie E.L."/>
            <person name="Williams K.H."/>
            <person name="Hubbard S.S."/>
            <person name="Banfield J.F."/>
        </authorList>
    </citation>
    <scope>NUCLEOTIDE SEQUENCE [LARGE SCALE GENOMIC DNA]</scope>
</reference>
<name>A0A1G2B741_9BACT</name>
<gene>
    <name evidence="1" type="ORF">A3F54_00730</name>
</gene>
<dbReference type="EMBL" id="MHKD01000018">
    <property type="protein sequence ID" value="OGY84060.1"/>
    <property type="molecule type" value="Genomic_DNA"/>
</dbReference>
<accession>A0A1G2B741</accession>
<dbReference type="AlphaFoldDB" id="A0A1G2B741"/>
<protein>
    <submittedName>
        <fullName evidence="1">Uncharacterized protein</fullName>
    </submittedName>
</protein>
<comment type="caution">
    <text evidence="1">The sequence shown here is derived from an EMBL/GenBank/DDBJ whole genome shotgun (WGS) entry which is preliminary data.</text>
</comment>